<dbReference type="SUPFAM" id="SSF81383">
    <property type="entry name" value="F-box domain"/>
    <property type="match status" value="1"/>
</dbReference>
<dbReference type="Proteomes" id="UP000326565">
    <property type="component" value="Unassembled WGS sequence"/>
</dbReference>
<evidence type="ECO:0000313" key="2">
    <source>
        <dbReference type="EMBL" id="KAB8079742.1"/>
    </source>
</evidence>
<organism evidence="2 3">
    <name type="scientific">Aspergillus leporis</name>
    <dbReference type="NCBI Taxonomy" id="41062"/>
    <lineage>
        <taxon>Eukaryota</taxon>
        <taxon>Fungi</taxon>
        <taxon>Dikarya</taxon>
        <taxon>Ascomycota</taxon>
        <taxon>Pezizomycotina</taxon>
        <taxon>Eurotiomycetes</taxon>
        <taxon>Eurotiomycetidae</taxon>
        <taxon>Eurotiales</taxon>
        <taxon>Aspergillaceae</taxon>
        <taxon>Aspergillus</taxon>
        <taxon>Aspergillus subgen. Circumdati</taxon>
    </lineage>
</organism>
<dbReference type="AlphaFoldDB" id="A0A5N5XJP7"/>
<proteinExistence type="predicted"/>
<name>A0A5N5XJP7_9EURO</name>
<keyword evidence="3" id="KW-1185">Reference proteome</keyword>
<dbReference type="Gene3D" id="3.80.10.10">
    <property type="entry name" value="Ribonuclease Inhibitor"/>
    <property type="match status" value="1"/>
</dbReference>
<evidence type="ECO:0000313" key="3">
    <source>
        <dbReference type="Proteomes" id="UP000326565"/>
    </source>
</evidence>
<dbReference type="InterPro" id="IPR036047">
    <property type="entry name" value="F-box-like_dom_sf"/>
</dbReference>
<accession>A0A5N5XJP7</accession>
<feature type="domain" description="F-box" evidence="1">
    <location>
        <begin position="2"/>
        <end position="50"/>
    </location>
</feature>
<dbReference type="EMBL" id="ML732149">
    <property type="protein sequence ID" value="KAB8079742.1"/>
    <property type="molecule type" value="Genomic_DNA"/>
</dbReference>
<dbReference type="InterPro" id="IPR001810">
    <property type="entry name" value="F-box_dom"/>
</dbReference>
<dbReference type="PROSITE" id="PS50181">
    <property type="entry name" value="FBOX"/>
    <property type="match status" value="1"/>
</dbReference>
<dbReference type="OrthoDB" id="5279008at2759"/>
<gene>
    <name evidence="2" type="ORF">BDV29DRAFT_196838</name>
</gene>
<dbReference type="InterPro" id="IPR032675">
    <property type="entry name" value="LRR_dom_sf"/>
</dbReference>
<protein>
    <recommendedName>
        <fullName evidence="1">F-box domain-containing protein</fullName>
    </recommendedName>
</protein>
<reference evidence="2 3" key="1">
    <citation type="submission" date="2019-04" db="EMBL/GenBank/DDBJ databases">
        <title>Friends and foes A comparative genomics study of 23 Aspergillus species from section Flavi.</title>
        <authorList>
            <consortium name="DOE Joint Genome Institute"/>
            <person name="Kjaerbolling I."/>
            <person name="Vesth T."/>
            <person name="Frisvad J.C."/>
            <person name="Nybo J.L."/>
            <person name="Theobald S."/>
            <person name="Kildgaard S."/>
            <person name="Isbrandt T."/>
            <person name="Kuo A."/>
            <person name="Sato A."/>
            <person name="Lyhne E.K."/>
            <person name="Kogle M.E."/>
            <person name="Wiebenga A."/>
            <person name="Kun R.S."/>
            <person name="Lubbers R.J."/>
            <person name="Makela M.R."/>
            <person name="Barry K."/>
            <person name="Chovatia M."/>
            <person name="Clum A."/>
            <person name="Daum C."/>
            <person name="Haridas S."/>
            <person name="He G."/>
            <person name="LaButti K."/>
            <person name="Lipzen A."/>
            <person name="Mondo S."/>
            <person name="Riley R."/>
            <person name="Salamov A."/>
            <person name="Simmons B.A."/>
            <person name="Magnuson J.K."/>
            <person name="Henrissat B."/>
            <person name="Mortensen U.H."/>
            <person name="Larsen T.O."/>
            <person name="Devries R.P."/>
            <person name="Grigoriev I.V."/>
            <person name="Machida M."/>
            <person name="Baker S.E."/>
            <person name="Andersen M.R."/>
        </authorList>
    </citation>
    <scope>NUCLEOTIDE SEQUENCE [LARGE SCALE GENOMIC DNA]</scope>
    <source>
        <strain evidence="2 3">CBS 151.66</strain>
    </source>
</reference>
<evidence type="ECO:0000259" key="1">
    <source>
        <dbReference type="PROSITE" id="PS50181"/>
    </source>
</evidence>
<sequence length="328" mass="37364">MSSIINTLPLEILEMICDELDTRDLASLVGTCCHTYHRAISRLAQRYTEIHLDFSEASFNHIHTLANNKIMREQVHRLVVMAPEPFLGRNLDWQRSAAGHILNPLQIPIIQRFRNDLVDKLVNCRSFVISPVRSKFVPEESDVDGDKHLNPDDAASILLNIVGDASLSMKLFWYGRGANYASEVMDIRRLPKDLFINPQFKAGWEHLENLHLEHKLTPYNYSFILNMVLHAPKLRKLYISLAPQDLAVQFFSDLSRSYPLPNSLERISLCSTSIRAADLIKILNQSQLSLKRLILTDIGGLSASLSMLHSQLHGCFPRLESIELNKCQ</sequence>